<evidence type="ECO:0000256" key="1">
    <source>
        <dbReference type="PIRSR" id="PIRSR001220-1"/>
    </source>
</evidence>
<gene>
    <name evidence="4" type="ORF">ENJ51_03180</name>
</gene>
<dbReference type="PRINTS" id="PR00139">
    <property type="entry name" value="ASNGLNASE"/>
</dbReference>
<dbReference type="Proteomes" id="UP000885750">
    <property type="component" value="Unassembled WGS sequence"/>
</dbReference>
<dbReference type="EMBL" id="DRMS01000135">
    <property type="protein sequence ID" value="HFC91794.1"/>
    <property type="molecule type" value="Genomic_DNA"/>
</dbReference>
<protein>
    <submittedName>
        <fullName evidence="4">Asparaginase</fullName>
    </submittedName>
</protein>
<dbReference type="Pfam" id="PF00710">
    <property type="entry name" value="Asparaginase"/>
    <property type="match status" value="1"/>
</dbReference>
<name>A0A7V2T1P6_LEUMU</name>
<dbReference type="Gene3D" id="3.40.50.1170">
    <property type="entry name" value="L-asparaginase, N-terminal domain"/>
    <property type="match status" value="1"/>
</dbReference>
<feature type="active site" description="O-isoaspartyl threonine intermediate" evidence="1">
    <location>
        <position position="15"/>
    </location>
</feature>
<dbReference type="AlphaFoldDB" id="A0A7V2T1P6"/>
<organism evidence="4">
    <name type="scientific">Leucothrix mucor</name>
    <dbReference type="NCBI Taxonomy" id="45248"/>
    <lineage>
        <taxon>Bacteria</taxon>
        <taxon>Pseudomonadati</taxon>
        <taxon>Pseudomonadota</taxon>
        <taxon>Gammaproteobacteria</taxon>
        <taxon>Thiotrichales</taxon>
        <taxon>Thiotrichaceae</taxon>
        <taxon>Leucothrix</taxon>
    </lineage>
</organism>
<dbReference type="PIRSF" id="PIRSF001220">
    <property type="entry name" value="L-ASNase_gatD"/>
    <property type="match status" value="1"/>
</dbReference>
<sequence>MINNTKIKLLVTGGTLDKHYNELTGELVFTQTCLPEMLQQSRCKMDISIHTVLLKDSLEMVDADRQAILHACQKSEESLLIITHGTDSMTLTAQHLAAQIKDKTIVLLGAMIPYEFKQSDSLFNLGTAVAAVQCLPAGIYITMNGKIFNWDNVVKNKQKGVFESTDY</sequence>
<dbReference type="InterPro" id="IPR006034">
    <property type="entry name" value="Asparaginase/glutaminase-like"/>
</dbReference>
<evidence type="ECO:0000259" key="3">
    <source>
        <dbReference type="Pfam" id="PF00710"/>
    </source>
</evidence>
<dbReference type="SUPFAM" id="SSF53774">
    <property type="entry name" value="Glutaminase/Asparaginase"/>
    <property type="match status" value="1"/>
</dbReference>
<dbReference type="PROSITE" id="PS51732">
    <property type="entry name" value="ASN_GLN_ASE_3"/>
    <property type="match status" value="1"/>
</dbReference>
<dbReference type="PIRSF" id="PIRSF500176">
    <property type="entry name" value="L_ASNase"/>
    <property type="match status" value="1"/>
</dbReference>
<dbReference type="GO" id="GO:0004067">
    <property type="term" value="F:asparaginase activity"/>
    <property type="evidence" value="ECO:0007669"/>
    <property type="project" value="UniProtKB-UniRule"/>
</dbReference>
<dbReference type="PANTHER" id="PTHR11707:SF28">
    <property type="entry name" value="60 KDA LYSOPHOSPHOLIPASE"/>
    <property type="match status" value="1"/>
</dbReference>
<reference evidence="4" key="1">
    <citation type="journal article" date="2020" name="mSystems">
        <title>Genome- and Community-Level Interaction Insights into Carbon Utilization and Element Cycling Functions of Hydrothermarchaeota in Hydrothermal Sediment.</title>
        <authorList>
            <person name="Zhou Z."/>
            <person name="Liu Y."/>
            <person name="Xu W."/>
            <person name="Pan J."/>
            <person name="Luo Z.H."/>
            <person name="Li M."/>
        </authorList>
    </citation>
    <scope>NUCLEOTIDE SEQUENCE [LARGE SCALE GENOMIC DNA]</scope>
    <source>
        <strain evidence="4">HyVt-493</strain>
    </source>
</reference>
<evidence type="ECO:0000256" key="2">
    <source>
        <dbReference type="PIRSR" id="PIRSR001220-2"/>
    </source>
</evidence>
<accession>A0A7V2T1P6</accession>
<evidence type="ECO:0000313" key="4">
    <source>
        <dbReference type="EMBL" id="HFC91794.1"/>
    </source>
</evidence>
<proteinExistence type="predicted"/>
<dbReference type="InterPro" id="IPR037152">
    <property type="entry name" value="L-asparaginase_N_sf"/>
</dbReference>
<dbReference type="PANTHER" id="PTHR11707">
    <property type="entry name" value="L-ASPARAGINASE"/>
    <property type="match status" value="1"/>
</dbReference>
<dbReference type="InterPro" id="IPR027474">
    <property type="entry name" value="L-asparaginase_N"/>
</dbReference>
<feature type="binding site" evidence="2">
    <location>
        <begin position="86"/>
        <end position="87"/>
    </location>
    <ligand>
        <name>substrate</name>
    </ligand>
</feature>
<feature type="domain" description="L-asparaginase N-terminal" evidence="3">
    <location>
        <begin position="6"/>
        <end position="159"/>
    </location>
</feature>
<dbReference type="InterPro" id="IPR036152">
    <property type="entry name" value="Asp/glu_Ase-like_sf"/>
</dbReference>
<comment type="caution">
    <text evidence="4">The sequence shown here is derived from an EMBL/GenBank/DDBJ whole genome shotgun (WGS) entry which is preliminary data.</text>
</comment>
<feature type="binding site" evidence="2">
    <location>
        <position position="57"/>
    </location>
    <ligand>
        <name>substrate</name>
    </ligand>
</feature>